<dbReference type="RefSeq" id="WP_157458349.1">
    <property type="nucleotide sequence ID" value="NZ_WQLB01000005.1"/>
</dbReference>
<evidence type="ECO:0000256" key="2">
    <source>
        <dbReference type="ARBA" id="ARBA00022801"/>
    </source>
</evidence>
<dbReference type="PANTHER" id="PTHR43046">
    <property type="entry name" value="GDP-MANNOSE MANNOSYL HYDROLASE"/>
    <property type="match status" value="1"/>
</dbReference>
<dbReference type="Gene3D" id="3.90.79.10">
    <property type="entry name" value="Nucleoside Triphosphate Pyrophosphohydrolase"/>
    <property type="match status" value="1"/>
</dbReference>
<dbReference type="InterPro" id="IPR015797">
    <property type="entry name" value="NUDIX_hydrolase-like_dom_sf"/>
</dbReference>
<keyword evidence="5" id="KW-1185">Reference proteome</keyword>
<dbReference type="GO" id="GO:0016787">
    <property type="term" value="F:hydrolase activity"/>
    <property type="evidence" value="ECO:0007669"/>
    <property type="project" value="UniProtKB-KW"/>
</dbReference>
<proteinExistence type="predicted"/>
<dbReference type="PROSITE" id="PS51462">
    <property type="entry name" value="NUDIX"/>
    <property type="match status" value="1"/>
</dbReference>
<gene>
    <name evidence="4" type="ORF">GO986_05960</name>
</gene>
<comment type="cofactor">
    <cofactor evidence="1">
        <name>Mg(2+)</name>
        <dbReference type="ChEBI" id="CHEBI:18420"/>
    </cofactor>
</comment>
<evidence type="ECO:0000256" key="1">
    <source>
        <dbReference type="ARBA" id="ARBA00001946"/>
    </source>
</evidence>
<dbReference type="EMBL" id="WQLB01000005">
    <property type="protein sequence ID" value="MVN86306.1"/>
    <property type="molecule type" value="Genomic_DNA"/>
</dbReference>
<dbReference type="Pfam" id="PF00293">
    <property type="entry name" value="NUDIX"/>
    <property type="match status" value="1"/>
</dbReference>
<feature type="domain" description="Nudix hydrolase" evidence="3">
    <location>
        <begin position="10"/>
        <end position="149"/>
    </location>
</feature>
<dbReference type="SUPFAM" id="SSF55811">
    <property type="entry name" value="Nudix"/>
    <property type="match status" value="1"/>
</dbReference>
<comment type="caution">
    <text evidence="4">The sequence shown here is derived from an EMBL/GenBank/DDBJ whole genome shotgun (WGS) entry which is preliminary data.</text>
</comment>
<reference evidence="4 5" key="1">
    <citation type="submission" date="2019-12" db="EMBL/GenBank/DDBJ databases">
        <title>Deinococcus sp. HMF7620 Genome sequencing and assembly.</title>
        <authorList>
            <person name="Kang H."/>
            <person name="Kim H."/>
            <person name="Joh K."/>
        </authorList>
    </citation>
    <scope>NUCLEOTIDE SEQUENCE [LARGE SCALE GENOMIC DNA]</scope>
    <source>
        <strain evidence="4 5">HMF7620</strain>
    </source>
</reference>
<keyword evidence="2" id="KW-0378">Hydrolase</keyword>
<dbReference type="AlphaFoldDB" id="A0A7C9I9L4"/>
<dbReference type="PANTHER" id="PTHR43046:SF16">
    <property type="entry name" value="ADP-RIBOSE PYROPHOSPHATASE YJHB-RELATED"/>
    <property type="match status" value="1"/>
</dbReference>
<organism evidence="4 5">
    <name type="scientific">Deinococcus arboris</name>
    <dbReference type="NCBI Taxonomy" id="2682977"/>
    <lineage>
        <taxon>Bacteria</taxon>
        <taxon>Thermotogati</taxon>
        <taxon>Deinococcota</taxon>
        <taxon>Deinococci</taxon>
        <taxon>Deinococcales</taxon>
        <taxon>Deinococcaceae</taxon>
        <taxon>Deinococcus</taxon>
    </lineage>
</organism>
<accession>A0A7C9I9L4</accession>
<name>A0A7C9I9L4_9DEIO</name>
<sequence length="160" mass="17330">MTDIRLPLGGLKFSVRVVILCTRGPFLLTNTGAGEFGAGFHFLPGGAVGVDEATETAAQREWQEETGLPAGPLQLVGVMENFFGPAEKRQHELGFYYHMDAPDAVPAAPFLTLDNAEVSCQWVAFSDLETTPVYPLVVRELLEVPVGVVRHLVHRESPGA</sequence>
<evidence type="ECO:0000259" key="3">
    <source>
        <dbReference type="PROSITE" id="PS51462"/>
    </source>
</evidence>
<dbReference type="Proteomes" id="UP000483286">
    <property type="component" value="Unassembled WGS sequence"/>
</dbReference>
<evidence type="ECO:0000313" key="5">
    <source>
        <dbReference type="Proteomes" id="UP000483286"/>
    </source>
</evidence>
<evidence type="ECO:0000313" key="4">
    <source>
        <dbReference type="EMBL" id="MVN86306.1"/>
    </source>
</evidence>
<protein>
    <submittedName>
        <fullName evidence="4">NUDIX domain-containing protein</fullName>
    </submittedName>
</protein>
<dbReference type="InterPro" id="IPR000086">
    <property type="entry name" value="NUDIX_hydrolase_dom"/>
</dbReference>